<dbReference type="InterPro" id="IPR027417">
    <property type="entry name" value="P-loop_NTPase"/>
</dbReference>
<evidence type="ECO:0000256" key="1">
    <source>
        <dbReference type="SAM" id="MobiDB-lite"/>
    </source>
</evidence>
<dbReference type="Pfam" id="PF05872">
    <property type="entry name" value="HerA_C"/>
    <property type="match status" value="1"/>
</dbReference>
<sequence>MATDDQLSAISTGYTFTGEVIRLGAALTEGQPHPEVQVGLPLSMMTRHGLVAGATGTGKTKTLQSMAEQLSAHGVPVFLADMKGDLSGLAAPGEANEKLTARTQGIGQDWAPASFPVEFYALGGDGQGVPVRATVSSFGPILLSRVMDLNETQESSLQLIFHYADQNGLELYNLADLRAVIQYLTSPDGKAALADLGGLSKATAGVILRELVGLEADGMDAFFGEPEFDTSELLRTAADGRGIISALELSNVQAKPQLFSTFLMWLLADLFQDLPEVGDVDKPKLVFFLDEAHLLFNGASKAFLSAITQTVRLIRSKGVGIFFVTQTPKDVPADVLGQLANRVQHALRAFTPDDQKALTATVKTFPKSGYDLESVLTSAGIGEAVVTVMTETGAPSPVAWTRMFAPQSRMAPAPEAIAAAVSSSPLMGRYGTVQDSYSAFEKLRDARGGGADATAGAGAGPGEAQGAPDNGGFRPYGEGAPAGDAKAAERAAREERQAAERAAKEEAARQKAEERERQKRNDAIMRVGTNVASTLGREIVRSVFGTSRSRSRKGGGGLLGGLFG</sequence>
<keyword evidence="3" id="KW-0067">ATP-binding</keyword>
<evidence type="ECO:0000259" key="2">
    <source>
        <dbReference type="Pfam" id="PF05872"/>
    </source>
</evidence>
<dbReference type="GO" id="GO:0004386">
    <property type="term" value="F:helicase activity"/>
    <property type="evidence" value="ECO:0007669"/>
    <property type="project" value="UniProtKB-KW"/>
</dbReference>
<dbReference type="EMBL" id="JAVDUI010000001">
    <property type="protein sequence ID" value="MDR6892271.1"/>
    <property type="molecule type" value="Genomic_DNA"/>
</dbReference>
<evidence type="ECO:0000313" key="3">
    <source>
        <dbReference type="EMBL" id="MDR6892271.1"/>
    </source>
</evidence>
<gene>
    <name evidence="3" type="ORF">J2S35_001211</name>
</gene>
<feature type="region of interest" description="Disordered" evidence="1">
    <location>
        <begin position="448"/>
        <end position="525"/>
    </location>
</feature>
<keyword evidence="3" id="KW-0378">Hydrolase</keyword>
<accession>A0AAE3YHS0</accession>
<protein>
    <submittedName>
        <fullName evidence="3">DNA helicase HerA-like ATPase</fullName>
    </submittedName>
</protein>
<dbReference type="Proteomes" id="UP001247307">
    <property type="component" value="Unassembled WGS sequence"/>
</dbReference>
<dbReference type="InterPro" id="IPR051162">
    <property type="entry name" value="T4SS_component"/>
</dbReference>
<evidence type="ECO:0000313" key="4">
    <source>
        <dbReference type="Proteomes" id="UP001247307"/>
    </source>
</evidence>
<organism evidence="3 4">
    <name type="scientific">Falsarthrobacter nasiphocae</name>
    <dbReference type="NCBI Taxonomy" id="189863"/>
    <lineage>
        <taxon>Bacteria</taxon>
        <taxon>Bacillati</taxon>
        <taxon>Actinomycetota</taxon>
        <taxon>Actinomycetes</taxon>
        <taxon>Micrococcales</taxon>
        <taxon>Micrococcaceae</taxon>
        <taxon>Falsarthrobacter</taxon>
    </lineage>
</organism>
<feature type="domain" description="Helicase HerA-like C-terminal" evidence="2">
    <location>
        <begin position="31"/>
        <end position="548"/>
    </location>
</feature>
<keyword evidence="3" id="KW-0547">Nucleotide-binding</keyword>
<comment type="caution">
    <text evidence="3">The sequence shown here is derived from an EMBL/GenBank/DDBJ whole genome shotgun (WGS) entry which is preliminary data.</text>
</comment>
<dbReference type="AlphaFoldDB" id="A0AAE3YHS0"/>
<dbReference type="RefSeq" id="WP_309851014.1">
    <property type="nucleotide sequence ID" value="NZ_BAAAIU010000003.1"/>
</dbReference>
<reference evidence="3" key="1">
    <citation type="submission" date="2023-07" db="EMBL/GenBank/DDBJ databases">
        <title>Sequencing the genomes of 1000 actinobacteria strains.</title>
        <authorList>
            <person name="Klenk H.-P."/>
        </authorList>
    </citation>
    <scope>NUCLEOTIDE SEQUENCE</scope>
    <source>
        <strain evidence="3">DSM 13988</strain>
    </source>
</reference>
<feature type="compositionally biased region" description="Basic and acidic residues" evidence="1">
    <location>
        <begin position="486"/>
        <end position="523"/>
    </location>
</feature>
<keyword evidence="3" id="KW-0347">Helicase</keyword>
<dbReference type="PANTHER" id="PTHR30121:SF6">
    <property type="entry name" value="SLR6007 PROTEIN"/>
    <property type="match status" value="1"/>
</dbReference>
<dbReference type="Gene3D" id="3.40.50.300">
    <property type="entry name" value="P-loop containing nucleotide triphosphate hydrolases"/>
    <property type="match status" value="2"/>
</dbReference>
<proteinExistence type="predicted"/>
<name>A0AAE3YHS0_9MICC</name>
<dbReference type="SUPFAM" id="SSF52540">
    <property type="entry name" value="P-loop containing nucleoside triphosphate hydrolases"/>
    <property type="match status" value="1"/>
</dbReference>
<dbReference type="InterPro" id="IPR033186">
    <property type="entry name" value="HerA_C"/>
</dbReference>
<keyword evidence="4" id="KW-1185">Reference proteome</keyword>
<dbReference type="PANTHER" id="PTHR30121">
    <property type="entry name" value="UNCHARACTERIZED PROTEIN YJGR-RELATED"/>
    <property type="match status" value="1"/>
</dbReference>